<sequence>MTEFRLRCPDWWSPISGLPHHRLINIVGHVYVWRGKEIHWQQLKTPASIKNSSNIWNMQGVIRLLLLNFTASQLMGFPYGSMPHRVPSIETTEPCESNLGTKFEVVTNIEPL</sequence>
<dbReference type="AlphaFoldDB" id="A0A6N2MUY8"/>
<evidence type="ECO:0000313" key="1">
    <source>
        <dbReference type="EMBL" id="VFU53382.1"/>
    </source>
</evidence>
<reference evidence="1" key="1">
    <citation type="submission" date="2019-03" db="EMBL/GenBank/DDBJ databases">
        <authorList>
            <person name="Mank J."/>
            <person name="Almeida P."/>
        </authorList>
    </citation>
    <scope>NUCLEOTIDE SEQUENCE</scope>
    <source>
        <strain evidence="1">78183</strain>
    </source>
</reference>
<organism evidence="1">
    <name type="scientific">Salix viminalis</name>
    <name type="common">Common osier</name>
    <name type="synonym">Basket willow</name>
    <dbReference type="NCBI Taxonomy" id="40686"/>
    <lineage>
        <taxon>Eukaryota</taxon>
        <taxon>Viridiplantae</taxon>
        <taxon>Streptophyta</taxon>
        <taxon>Embryophyta</taxon>
        <taxon>Tracheophyta</taxon>
        <taxon>Spermatophyta</taxon>
        <taxon>Magnoliopsida</taxon>
        <taxon>eudicotyledons</taxon>
        <taxon>Gunneridae</taxon>
        <taxon>Pentapetalae</taxon>
        <taxon>rosids</taxon>
        <taxon>fabids</taxon>
        <taxon>Malpighiales</taxon>
        <taxon>Salicaceae</taxon>
        <taxon>Saliceae</taxon>
        <taxon>Salix</taxon>
    </lineage>
</organism>
<name>A0A6N2MUY8_SALVM</name>
<gene>
    <name evidence="1" type="ORF">SVIM_LOCUS370629</name>
</gene>
<dbReference type="EMBL" id="CAADRP010001818">
    <property type="protein sequence ID" value="VFU53382.1"/>
    <property type="molecule type" value="Genomic_DNA"/>
</dbReference>
<proteinExistence type="predicted"/>
<protein>
    <submittedName>
        <fullName evidence="1">Uncharacterized protein</fullName>
    </submittedName>
</protein>
<accession>A0A6N2MUY8</accession>